<protein>
    <submittedName>
        <fullName evidence="1">Uncharacterized protein</fullName>
    </submittedName>
</protein>
<organism evidence="1 2">
    <name type="scientific">Allorhodopirellula heiligendammensis</name>
    <dbReference type="NCBI Taxonomy" id="2714739"/>
    <lineage>
        <taxon>Bacteria</taxon>
        <taxon>Pseudomonadati</taxon>
        <taxon>Planctomycetota</taxon>
        <taxon>Planctomycetia</taxon>
        <taxon>Pirellulales</taxon>
        <taxon>Pirellulaceae</taxon>
        <taxon>Allorhodopirellula</taxon>
    </lineage>
</organism>
<dbReference type="Proteomes" id="UP000319908">
    <property type="component" value="Unassembled WGS sequence"/>
</dbReference>
<dbReference type="AlphaFoldDB" id="A0A5C6BTD1"/>
<proteinExistence type="predicted"/>
<accession>A0A5C6BTD1</accession>
<sequence length="103" mass="11767">MIRSETDLVSRLRDHARNDADVVALFQMIADAHSAGTDEIPRLLFAHYFHLAFGGNLEQLKTLKLLTYRIERSEGRLTSSAPNAEKDLNEWIATNRGTWDRLN</sequence>
<dbReference type="RefSeq" id="WP_302118773.1">
    <property type="nucleotide sequence ID" value="NZ_SJPU01000002.1"/>
</dbReference>
<comment type="caution">
    <text evidence="1">The sequence shown here is derived from an EMBL/GenBank/DDBJ whole genome shotgun (WGS) entry which is preliminary data.</text>
</comment>
<keyword evidence="2" id="KW-1185">Reference proteome</keyword>
<evidence type="ECO:0000313" key="1">
    <source>
        <dbReference type="EMBL" id="TWU15463.1"/>
    </source>
</evidence>
<dbReference type="EMBL" id="SJPU01000002">
    <property type="protein sequence ID" value="TWU15463.1"/>
    <property type="molecule type" value="Genomic_DNA"/>
</dbReference>
<evidence type="ECO:0000313" key="2">
    <source>
        <dbReference type="Proteomes" id="UP000319908"/>
    </source>
</evidence>
<gene>
    <name evidence="1" type="ORF">Poly21_26590</name>
</gene>
<reference evidence="1 2" key="1">
    <citation type="journal article" date="2020" name="Antonie Van Leeuwenhoek">
        <title>Rhodopirellula heiligendammensis sp. nov., Rhodopirellula pilleata sp. nov., and Rhodopirellula solitaria sp. nov. isolated from natural or artificial marine surfaces in Northern Germany and California, USA, and emended description of the genus Rhodopirellula.</title>
        <authorList>
            <person name="Kallscheuer N."/>
            <person name="Wiegand S."/>
            <person name="Jogler M."/>
            <person name="Boedeker C."/>
            <person name="Peeters S.H."/>
            <person name="Rast P."/>
            <person name="Heuer A."/>
            <person name="Jetten M.S.M."/>
            <person name="Rohde M."/>
            <person name="Jogler C."/>
        </authorList>
    </citation>
    <scope>NUCLEOTIDE SEQUENCE [LARGE SCALE GENOMIC DNA]</scope>
    <source>
        <strain evidence="1 2">Poly21</strain>
    </source>
</reference>
<name>A0A5C6BTD1_9BACT</name>